<dbReference type="Proteomes" id="UP000823749">
    <property type="component" value="Chromosome 3"/>
</dbReference>
<evidence type="ECO:0000313" key="1">
    <source>
        <dbReference type="EMBL" id="KAG5558253.1"/>
    </source>
</evidence>
<dbReference type="EMBL" id="JACTNZ010000003">
    <property type="protein sequence ID" value="KAG5558253.1"/>
    <property type="molecule type" value="Genomic_DNA"/>
</dbReference>
<evidence type="ECO:0000313" key="2">
    <source>
        <dbReference type="Proteomes" id="UP000823749"/>
    </source>
</evidence>
<protein>
    <submittedName>
        <fullName evidence="1">Uncharacterized protein</fullName>
    </submittedName>
</protein>
<sequence>MLEVGFIFSARTAMELRCAPNALWRSQQHLSLEKATIGVEGVGRDIQLEAQAKQEVHLK</sequence>
<dbReference type="AlphaFoldDB" id="A0AAV6KZI7"/>
<proteinExistence type="predicted"/>
<accession>A0AAV6KZI7</accession>
<name>A0AAV6KZI7_9ERIC</name>
<gene>
    <name evidence="1" type="ORF">RHGRI_008253</name>
</gene>
<organism evidence="1 2">
    <name type="scientific">Rhododendron griersonianum</name>
    <dbReference type="NCBI Taxonomy" id="479676"/>
    <lineage>
        <taxon>Eukaryota</taxon>
        <taxon>Viridiplantae</taxon>
        <taxon>Streptophyta</taxon>
        <taxon>Embryophyta</taxon>
        <taxon>Tracheophyta</taxon>
        <taxon>Spermatophyta</taxon>
        <taxon>Magnoliopsida</taxon>
        <taxon>eudicotyledons</taxon>
        <taxon>Gunneridae</taxon>
        <taxon>Pentapetalae</taxon>
        <taxon>asterids</taxon>
        <taxon>Ericales</taxon>
        <taxon>Ericaceae</taxon>
        <taxon>Ericoideae</taxon>
        <taxon>Rhodoreae</taxon>
        <taxon>Rhododendron</taxon>
    </lineage>
</organism>
<keyword evidence="2" id="KW-1185">Reference proteome</keyword>
<reference evidence="1" key="1">
    <citation type="submission" date="2020-08" db="EMBL/GenBank/DDBJ databases">
        <title>Plant Genome Project.</title>
        <authorList>
            <person name="Zhang R.-G."/>
        </authorList>
    </citation>
    <scope>NUCLEOTIDE SEQUENCE</scope>
    <source>
        <strain evidence="1">WSP0</strain>
        <tissue evidence="1">Leaf</tissue>
    </source>
</reference>
<comment type="caution">
    <text evidence="1">The sequence shown here is derived from an EMBL/GenBank/DDBJ whole genome shotgun (WGS) entry which is preliminary data.</text>
</comment>